<dbReference type="Proteomes" id="UP000319859">
    <property type="component" value="Unassembled WGS sequence"/>
</dbReference>
<reference evidence="1 2" key="1">
    <citation type="submission" date="2019-06" db="EMBL/GenBank/DDBJ databases">
        <title>Genomic Encyclopedia of Type Strains, Phase IV (KMG-V): Genome sequencing to study the core and pangenomes of soil and plant-associated prokaryotes.</title>
        <authorList>
            <person name="Whitman W."/>
        </authorList>
    </citation>
    <scope>NUCLEOTIDE SEQUENCE [LARGE SCALE GENOMIC DNA]</scope>
    <source>
        <strain evidence="1 2">BR 11880</strain>
    </source>
</reference>
<name>A0A560F5I2_9PROT</name>
<protein>
    <submittedName>
        <fullName evidence="1">Uncharacterized membrane-anchored protein YjiN (DUF445 family)</fullName>
    </submittedName>
</protein>
<sequence length="435" mass="47651">MPDHSLPLPFDPATAGDRAAALRRWRRIAGLYLATVACLWLAARLVPRLLPDYIGWPWPGFWSLLRAVGEAGLVGGLADWFAVTALFRHPLGVPVPHTALVPQNRYRIADGIATYIDSEFLAPDRLRGQVQRLNAADQLARALADPANRAQLADLALASLPRLLSRGRARGQEAALREALARAAMEGLRAMDMRPMVARLLRDAINSPLFEALIQEVSDYGVVLIHGSRPHIRDAVATRSKWWMPRTLDRSLADQVTDALAGHLFDLRSPHSEAGHALRQWLAEIPDRILDGDPLGDRLASVLRNAVDIKTLRLLLHHLIGRLKSAALEDAAKPDGVLRDALDAMLLSLAQELEQPATRARLDAAVEGAFLAAIPGWRMSIRSFITDTLKAQDAADFARRLEEGVGKDLQFIRINGTVLGALIGAALYLLDLTFG</sequence>
<accession>A0A560F5I2</accession>
<evidence type="ECO:0000313" key="2">
    <source>
        <dbReference type="Proteomes" id="UP000319859"/>
    </source>
</evidence>
<gene>
    <name evidence="1" type="ORF">FBZ89_11237</name>
</gene>
<comment type="caution">
    <text evidence="1">The sequence shown here is derived from an EMBL/GenBank/DDBJ whole genome shotgun (WGS) entry which is preliminary data.</text>
</comment>
<dbReference type="RefSeq" id="WP_186457427.1">
    <property type="nucleotide sequence ID" value="NZ_VITN01000012.1"/>
</dbReference>
<dbReference type="InterPro" id="IPR007383">
    <property type="entry name" value="DUF445"/>
</dbReference>
<dbReference type="EMBL" id="VITN01000012">
    <property type="protein sequence ID" value="TWB16880.1"/>
    <property type="molecule type" value="Genomic_DNA"/>
</dbReference>
<proteinExistence type="predicted"/>
<dbReference type="Pfam" id="PF04286">
    <property type="entry name" value="DUF445"/>
    <property type="match status" value="1"/>
</dbReference>
<dbReference type="AlphaFoldDB" id="A0A560F5I2"/>
<organism evidence="1 2">
    <name type="scientific">Nitrospirillum amazonense</name>
    <dbReference type="NCBI Taxonomy" id="28077"/>
    <lineage>
        <taxon>Bacteria</taxon>
        <taxon>Pseudomonadati</taxon>
        <taxon>Pseudomonadota</taxon>
        <taxon>Alphaproteobacteria</taxon>
        <taxon>Rhodospirillales</taxon>
        <taxon>Azospirillaceae</taxon>
        <taxon>Nitrospirillum</taxon>
    </lineage>
</organism>
<dbReference type="GO" id="GO:0005886">
    <property type="term" value="C:plasma membrane"/>
    <property type="evidence" value="ECO:0007669"/>
    <property type="project" value="TreeGrafter"/>
</dbReference>
<dbReference type="PANTHER" id="PTHR38442:SF1">
    <property type="entry name" value="INNER MEMBRANE PROTEIN"/>
    <property type="match status" value="1"/>
</dbReference>
<evidence type="ECO:0000313" key="1">
    <source>
        <dbReference type="EMBL" id="TWB16880.1"/>
    </source>
</evidence>
<dbReference type="PANTHER" id="PTHR38442">
    <property type="entry name" value="INNER MEMBRANE PROTEIN-RELATED"/>
    <property type="match status" value="1"/>
</dbReference>